<dbReference type="Proteomes" id="UP001162501">
    <property type="component" value="Chromosome 23"/>
</dbReference>
<evidence type="ECO:0000313" key="2">
    <source>
        <dbReference type="Proteomes" id="UP001162501"/>
    </source>
</evidence>
<proteinExistence type="predicted"/>
<organism evidence="1 2">
    <name type="scientific">Rangifer tarandus platyrhynchus</name>
    <name type="common">Svalbard reindeer</name>
    <dbReference type="NCBI Taxonomy" id="3082113"/>
    <lineage>
        <taxon>Eukaryota</taxon>
        <taxon>Metazoa</taxon>
        <taxon>Chordata</taxon>
        <taxon>Craniata</taxon>
        <taxon>Vertebrata</taxon>
        <taxon>Euteleostomi</taxon>
        <taxon>Mammalia</taxon>
        <taxon>Eutheria</taxon>
        <taxon>Laurasiatheria</taxon>
        <taxon>Artiodactyla</taxon>
        <taxon>Ruminantia</taxon>
        <taxon>Pecora</taxon>
        <taxon>Cervidae</taxon>
        <taxon>Odocoileinae</taxon>
        <taxon>Rangifer</taxon>
    </lineage>
</organism>
<protein>
    <submittedName>
        <fullName evidence="1">Uncharacterized protein</fullName>
    </submittedName>
</protein>
<dbReference type="EMBL" id="OX596107">
    <property type="protein sequence ID" value="CAN0185992.1"/>
    <property type="molecule type" value="Genomic_DNA"/>
</dbReference>
<reference evidence="1" key="1">
    <citation type="submission" date="2023-05" db="EMBL/GenBank/DDBJ databases">
        <authorList>
            <consortium name="ELIXIR-Norway"/>
        </authorList>
    </citation>
    <scope>NUCLEOTIDE SEQUENCE</scope>
</reference>
<name>A0AC59Z2S1_RANTA</name>
<evidence type="ECO:0000313" key="1">
    <source>
        <dbReference type="EMBL" id="CAN0185992.1"/>
    </source>
</evidence>
<accession>A0AC59Z2S1</accession>
<gene>
    <name evidence="1" type="ORF">MRATA1EN22A_LOCUS13332</name>
</gene>
<sequence>MRSLRREIVMIIAQEGDTRAADLSQLGTEGRKKESEREKGARDPPDTAAPRCAGAGPPAHARLAAQRGPRRPVQSEVTPNALLSGPRAFHTEQLPPIAGTN</sequence>
<reference evidence="1" key="2">
    <citation type="submission" date="2025-03" db="EMBL/GenBank/DDBJ databases">
        <authorList>
            <consortium name="ELIXIR-Norway"/>
            <consortium name="Elixir Norway"/>
        </authorList>
    </citation>
    <scope>NUCLEOTIDE SEQUENCE</scope>
</reference>